<evidence type="ECO:0000259" key="4">
    <source>
        <dbReference type="PROSITE" id="PS51007"/>
    </source>
</evidence>
<accession>A0A382CK06</accession>
<keyword evidence="3" id="KW-0408">Iron</keyword>
<dbReference type="InterPro" id="IPR036909">
    <property type="entry name" value="Cyt_c-like_dom_sf"/>
</dbReference>
<dbReference type="GO" id="GO:0009055">
    <property type="term" value="F:electron transfer activity"/>
    <property type="evidence" value="ECO:0007669"/>
    <property type="project" value="InterPro"/>
</dbReference>
<evidence type="ECO:0000313" key="5">
    <source>
        <dbReference type="EMBL" id="SVB25657.1"/>
    </source>
</evidence>
<dbReference type="Pfam" id="PF00034">
    <property type="entry name" value="Cytochrom_C"/>
    <property type="match status" value="1"/>
</dbReference>
<feature type="domain" description="Cytochrome c" evidence="4">
    <location>
        <begin position="24"/>
        <end position="109"/>
    </location>
</feature>
<organism evidence="5">
    <name type="scientific">marine metagenome</name>
    <dbReference type="NCBI Taxonomy" id="408172"/>
    <lineage>
        <taxon>unclassified sequences</taxon>
        <taxon>metagenomes</taxon>
        <taxon>ecological metagenomes</taxon>
    </lineage>
</organism>
<dbReference type="GO" id="GO:0046872">
    <property type="term" value="F:metal ion binding"/>
    <property type="evidence" value="ECO:0007669"/>
    <property type="project" value="UniProtKB-KW"/>
</dbReference>
<reference evidence="5" key="1">
    <citation type="submission" date="2018-05" db="EMBL/GenBank/DDBJ databases">
        <authorList>
            <person name="Lanie J.A."/>
            <person name="Ng W.-L."/>
            <person name="Kazmierczak K.M."/>
            <person name="Andrzejewski T.M."/>
            <person name="Davidsen T.M."/>
            <person name="Wayne K.J."/>
            <person name="Tettelin H."/>
            <person name="Glass J.I."/>
            <person name="Rusch D."/>
            <person name="Podicherti R."/>
            <person name="Tsui H.-C.T."/>
            <person name="Winkler M.E."/>
        </authorList>
    </citation>
    <scope>NUCLEOTIDE SEQUENCE</scope>
</reference>
<dbReference type="InterPro" id="IPR009056">
    <property type="entry name" value="Cyt_c-like_dom"/>
</dbReference>
<proteinExistence type="predicted"/>
<keyword evidence="2" id="KW-0479">Metal-binding</keyword>
<dbReference type="SUPFAM" id="SSF46626">
    <property type="entry name" value="Cytochrome c"/>
    <property type="match status" value="1"/>
</dbReference>
<gene>
    <name evidence="5" type="ORF">METZ01_LOCUS178511</name>
</gene>
<dbReference type="PROSITE" id="PS51007">
    <property type="entry name" value="CYTC"/>
    <property type="match status" value="1"/>
</dbReference>
<evidence type="ECO:0000256" key="1">
    <source>
        <dbReference type="ARBA" id="ARBA00022617"/>
    </source>
</evidence>
<name>A0A382CK06_9ZZZZ</name>
<evidence type="ECO:0000256" key="3">
    <source>
        <dbReference type="ARBA" id="ARBA00023004"/>
    </source>
</evidence>
<sequence length="135" mass="14884">MKTFSFLRILILGYTLEAGAQDFGDSGKGSELYYNFGCYSCHGYNATMRVRLTNNASDILSSETLFLSYLRLRADRNPVNPNSGMPNYAADTLSDSDALDIYAYIKSVRDSPPNITDIPVMRQMLNAAEAGGTEN</sequence>
<evidence type="ECO:0000256" key="2">
    <source>
        <dbReference type="ARBA" id="ARBA00022723"/>
    </source>
</evidence>
<dbReference type="AlphaFoldDB" id="A0A382CK06"/>
<dbReference type="Gene3D" id="1.10.760.10">
    <property type="entry name" value="Cytochrome c-like domain"/>
    <property type="match status" value="1"/>
</dbReference>
<protein>
    <recommendedName>
        <fullName evidence="4">Cytochrome c domain-containing protein</fullName>
    </recommendedName>
</protein>
<dbReference type="EMBL" id="UINC01034587">
    <property type="protein sequence ID" value="SVB25657.1"/>
    <property type="molecule type" value="Genomic_DNA"/>
</dbReference>
<dbReference type="GO" id="GO:0020037">
    <property type="term" value="F:heme binding"/>
    <property type="evidence" value="ECO:0007669"/>
    <property type="project" value="InterPro"/>
</dbReference>
<keyword evidence="1" id="KW-0349">Heme</keyword>